<name>A0AA42BU54_9MICO</name>
<sequence length="352" mass="37744">MPDEALAPTTPALPAPFLLDAGGDVAANPLEAEAEAVRAEADGYDGVLAIELKHDPFVSLALSARATSRVRLTSAIAVAFARNPMNTAMLANDIQLISGGRFVLGLGSQVKAHIERRFDMPWSHPARRMREYVQAVRAIQHAFETGERLKFEGEFYSHTLLPPMFSPGANPHGAPPIVVAGVGELMTEVVGEVAEGLLVHPLTTRRYLDEVTLPALAKGRATSGRTDAVELSLPAFIAIGDGQAEVDSAVRAVRKQIAFYGSTPSYRGVLETNGWGELYEPLHAGSLRGEWEAMADLVPDEMLEAIATIGSPAEVAEGLRARYAGVIQRLSFNAPYAVDPSVWGELKRELSA</sequence>
<dbReference type="AlphaFoldDB" id="A0AA42BU54"/>
<organism evidence="2 3">
    <name type="scientific">Herbiconiux oxytropis</name>
    <dbReference type="NCBI Taxonomy" id="2970915"/>
    <lineage>
        <taxon>Bacteria</taxon>
        <taxon>Bacillati</taxon>
        <taxon>Actinomycetota</taxon>
        <taxon>Actinomycetes</taxon>
        <taxon>Micrococcales</taxon>
        <taxon>Microbacteriaceae</taxon>
        <taxon>Herbiconiux</taxon>
    </lineage>
</organism>
<dbReference type="Proteomes" id="UP001165587">
    <property type="component" value="Unassembled WGS sequence"/>
</dbReference>
<accession>A0AA42BU54</accession>
<feature type="domain" description="Luciferase-like" evidence="1">
    <location>
        <begin position="27"/>
        <end position="325"/>
    </location>
</feature>
<gene>
    <name evidence="2" type="ORF">N1028_03655</name>
</gene>
<dbReference type="RefSeq" id="WP_259525462.1">
    <property type="nucleotide sequence ID" value="NZ_JANLCK010000002.1"/>
</dbReference>
<dbReference type="Pfam" id="PF00296">
    <property type="entry name" value="Bac_luciferase"/>
    <property type="match status" value="1"/>
</dbReference>
<dbReference type="GO" id="GO:0016705">
    <property type="term" value="F:oxidoreductase activity, acting on paired donors, with incorporation or reduction of molecular oxygen"/>
    <property type="evidence" value="ECO:0007669"/>
    <property type="project" value="InterPro"/>
</dbReference>
<dbReference type="NCBIfam" id="TIGR03617">
    <property type="entry name" value="F420_MSMEG_2256"/>
    <property type="match status" value="1"/>
</dbReference>
<dbReference type="InterPro" id="IPR050564">
    <property type="entry name" value="F420-G6PD/mer"/>
</dbReference>
<dbReference type="InterPro" id="IPR011251">
    <property type="entry name" value="Luciferase-like_dom"/>
</dbReference>
<dbReference type="CDD" id="cd01097">
    <property type="entry name" value="Tetrahydromethanopterin_reductase"/>
    <property type="match status" value="1"/>
</dbReference>
<dbReference type="Gene3D" id="3.20.20.30">
    <property type="entry name" value="Luciferase-like domain"/>
    <property type="match status" value="1"/>
</dbReference>
<comment type="caution">
    <text evidence="2">The sequence shown here is derived from an EMBL/GenBank/DDBJ whole genome shotgun (WGS) entry which is preliminary data.</text>
</comment>
<dbReference type="PANTHER" id="PTHR43244:SF2">
    <property type="entry name" value="CONSERVED HYPOTHETICAL ALANINE AND PROLINE-RICH PROTEIN"/>
    <property type="match status" value="1"/>
</dbReference>
<protein>
    <submittedName>
        <fullName evidence="2">TIGR03617 family F420-dependent LLM class oxidoreductase</fullName>
        <ecNumber evidence="2">1.-.-.-</ecNumber>
    </submittedName>
</protein>
<reference evidence="2" key="1">
    <citation type="submission" date="2022-08" db="EMBL/GenBank/DDBJ databases">
        <authorList>
            <person name="Deng Y."/>
            <person name="Han X.-F."/>
            <person name="Zhang Y.-Q."/>
        </authorList>
    </citation>
    <scope>NUCLEOTIDE SEQUENCE</scope>
    <source>
        <strain evidence="2">CPCC 203407</strain>
    </source>
</reference>
<keyword evidence="3" id="KW-1185">Reference proteome</keyword>
<keyword evidence="2" id="KW-0560">Oxidoreductase</keyword>
<dbReference type="PANTHER" id="PTHR43244">
    <property type="match status" value="1"/>
</dbReference>
<dbReference type="SUPFAM" id="SSF51679">
    <property type="entry name" value="Bacterial luciferase-like"/>
    <property type="match status" value="1"/>
</dbReference>
<dbReference type="EMBL" id="JANLCK010000002">
    <property type="protein sequence ID" value="MCS5724984.1"/>
    <property type="molecule type" value="Genomic_DNA"/>
</dbReference>
<evidence type="ECO:0000313" key="2">
    <source>
        <dbReference type="EMBL" id="MCS5724984.1"/>
    </source>
</evidence>
<proteinExistence type="predicted"/>
<evidence type="ECO:0000259" key="1">
    <source>
        <dbReference type="Pfam" id="PF00296"/>
    </source>
</evidence>
<dbReference type="EC" id="1.-.-.-" evidence="2"/>
<evidence type="ECO:0000313" key="3">
    <source>
        <dbReference type="Proteomes" id="UP001165587"/>
    </source>
</evidence>
<dbReference type="InterPro" id="IPR036661">
    <property type="entry name" value="Luciferase-like_sf"/>
</dbReference>
<dbReference type="InterPro" id="IPR019919">
    <property type="entry name" value="Lucif-like_OxRdtase_MSMEG_2256"/>
</dbReference>